<organism evidence="2 3">
    <name type="scientific">Providencia burhodogranariea DSM 19968</name>
    <dbReference type="NCBI Taxonomy" id="1141662"/>
    <lineage>
        <taxon>Bacteria</taxon>
        <taxon>Pseudomonadati</taxon>
        <taxon>Pseudomonadota</taxon>
        <taxon>Gammaproteobacteria</taxon>
        <taxon>Enterobacterales</taxon>
        <taxon>Morganellaceae</taxon>
        <taxon>Providencia</taxon>
    </lineage>
</organism>
<dbReference type="Proteomes" id="UP000009336">
    <property type="component" value="Unassembled WGS sequence"/>
</dbReference>
<comment type="caution">
    <text evidence="2">The sequence shown here is derived from an EMBL/GenBank/DDBJ whole genome shotgun (WGS) entry which is preliminary data.</text>
</comment>
<proteinExistence type="predicted"/>
<evidence type="ECO:0000256" key="1">
    <source>
        <dbReference type="SAM" id="MobiDB-lite"/>
    </source>
</evidence>
<dbReference type="eggNOG" id="ENOG5030MWF">
    <property type="taxonomic scope" value="Bacteria"/>
</dbReference>
<evidence type="ECO:0008006" key="4">
    <source>
        <dbReference type="Google" id="ProtNLM"/>
    </source>
</evidence>
<feature type="region of interest" description="Disordered" evidence="1">
    <location>
        <begin position="17"/>
        <end position="40"/>
    </location>
</feature>
<dbReference type="OrthoDB" id="6466493at2"/>
<sequence length="80" mass="9501">MSFLSWLFGLHKNYRHSKLSSQSKHARRANRERREEQYENQNNDIYTAVNKQHITIMQCKRCHSVLNLEAKFCSECGLSV</sequence>
<accession>K8X3D6</accession>
<evidence type="ECO:0000313" key="3">
    <source>
        <dbReference type="Proteomes" id="UP000009336"/>
    </source>
</evidence>
<keyword evidence="3" id="KW-1185">Reference proteome</keyword>
<protein>
    <recommendedName>
        <fullName evidence="4">Zinc-ribbon domain-containing protein</fullName>
    </recommendedName>
</protein>
<dbReference type="AlphaFoldDB" id="K8X3D6"/>
<dbReference type="EMBL" id="AKKL01000016">
    <property type="protein sequence ID" value="EKT62960.1"/>
    <property type="molecule type" value="Genomic_DNA"/>
</dbReference>
<gene>
    <name evidence="2" type="ORF">OOA_05771</name>
</gene>
<reference evidence="2 3" key="1">
    <citation type="journal article" date="2012" name="BMC Genomics">
        <title>Comparative genomics of bacteria in the genus Providencia isolated from wild Drosophila melanogaster.</title>
        <authorList>
            <person name="Galac M.R."/>
            <person name="Lazzaro B.P."/>
        </authorList>
    </citation>
    <scope>NUCLEOTIDE SEQUENCE [LARGE SCALE GENOMIC DNA]</scope>
    <source>
        <strain evidence="2 3">DSM 19968</strain>
    </source>
</reference>
<dbReference type="RefSeq" id="WP_008911186.1">
    <property type="nucleotide sequence ID" value="NZ_KB233222.1"/>
</dbReference>
<dbReference type="HOGENOM" id="CLU_2586940_0_0_6"/>
<feature type="compositionally biased region" description="Basic residues" evidence="1">
    <location>
        <begin position="17"/>
        <end position="31"/>
    </location>
</feature>
<name>K8X3D6_9GAMM</name>
<evidence type="ECO:0000313" key="2">
    <source>
        <dbReference type="EMBL" id="EKT62960.1"/>
    </source>
</evidence>